<feature type="region of interest" description="Disordered" evidence="1">
    <location>
        <begin position="91"/>
        <end position="125"/>
    </location>
</feature>
<dbReference type="RefSeq" id="WP_334008569.1">
    <property type="nucleotide sequence ID" value="NZ_JASPFM010000001.1"/>
</dbReference>
<feature type="compositionally biased region" description="Low complexity" evidence="1">
    <location>
        <begin position="91"/>
        <end position="109"/>
    </location>
</feature>
<name>A0A2T4YUF6_9SPHN</name>
<organism evidence="2 3">
    <name type="scientific">Sphingomonas aerolata</name>
    <dbReference type="NCBI Taxonomy" id="185951"/>
    <lineage>
        <taxon>Bacteria</taxon>
        <taxon>Pseudomonadati</taxon>
        <taxon>Pseudomonadota</taxon>
        <taxon>Alphaproteobacteria</taxon>
        <taxon>Sphingomonadales</taxon>
        <taxon>Sphingomonadaceae</taxon>
        <taxon>Sphingomonas</taxon>
    </lineage>
</organism>
<protein>
    <submittedName>
        <fullName evidence="2">Uncharacterized protein</fullName>
    </submittedName>
</protein>
<comment type="caution">
    <text evidence="2">The sequence shown here is derived from an EMBL/GenBank/DDBJ whole genome shotgun (WGS) entry which is preliminary data.</text>
</comment>
<sequence length="134" mass="13310">MPLIHDAHRAVASAAPALAARPHARNRVLPRSLYDGGRPQPFGAALRGMVGIAALAMLAACGSAVEAPEQAGIVVVRSGAGPSEPGIAVAAAASPAAATGADAGTPATSDTDDAVIPPDTMRDPDHMQYASLVE</sequence>
<evidence type="ECO:0000256" key="1">
    <source>
        <dbReference type="SAM" id="MobiDB-lite"/>
    </source>
</evidence>
<reference evidence="2 3" key="1">
    <citation type="submission" date="2018-04" db="EMBL/GenBank/DDBJ databases">
        <title>Genomic Encyclopedia of Type Strains, Phase III (KMG-III): the genomes of soil and plant-associated and newly described type strains.</title>
        <authorList>
            <person name="Whitman W."/>
        </authorList>
    </citation>
    <scope>NUCLEOTIDE SEQUENCE [LARGE SCALE GENOMIC DNA]</scope>
    <source>
        <strain evidence="2 3">NW12</strain>
    </source>
</reference>
<accession>A0A2T4YUF6</accession>
<proteinExistence type="predicted"/>
<evidence type="ECO:0000313" key="2">
    <source>
        <dbReference type="EMBL" id="PTM47434.1"/>
    </source>
</evidence>
<keyword evidence="3" id="KW-1185">Reference proteome</keyword>
<evidence type="ECO:0000313" key="3">
    <source>
        <dbReference type="Proteomes" id="UP000240996"/>
    </source>
</evidence>
<dbReference type="EMBL" id="PZZN01000001">
    <property type="protein sequence ID" value="PTM47434.1"/>
    <property type="molecule type" value="Genomic_DNA"/>
</dbReference>
<dbReference type="Proteomes" id="UP000240996">
    <property type="component" value="Unassembled WGS sequence"/>
</dbReference>
<gene>
    <name evidence="2" type="ORF">C8J24_0831</name>
</gene>
<dbReference type="AlphaFoldDB" id="A0A2T4YUF6"/>